<keyword evidence="1" id="KW-0472">Membrane</keyword>
<feature type="transmembrane region" description="Helical" evidence="1">
    <location>
        <begin position="174"/>
        <end position="195"/>
    </location>
</feature>
<dbReference type="EMBL" id="FUYE01000023">
    <property type="protein sequence ID" value="SKB07417.1"/>
    <property type="molecule type" value="Genomic_DNA"/>
</dbReference>
<dbReference type="OrthoDB" id="292264at2"/>
<accession>A0A1T4Z029</accession>
<dbReference type="AlphaFoldDB" id="A0A1T4Z029"/>
<evidence type="ECO:0000313" key="2">
    <source>
        <dbReference type="EMBL" id="SKB07417.1"/>
    </source>
</evidence>
<evidence type="ECO:0000313" key="3">
    <source>
        <dbReference type="Proteomes" id="UP000190774"/>
    </source>
</evidence>
<keyword evidence="1" id="KW-0812">Transmembrane</keyword>
<keyword evidence="1" id="KW-1133">Transmembrane helix</keyword>
<organism evidence="2 3">
    <name type="scientific">Prosthecobacter debontii</name>
    <dbReference type="NCBI Taxonomy" id="48467"/>
    <lineage>
        <taxon>Bacteria</taxon>
        <taxon>Pseudomonadati</taxon>
        <taxon>Verrucomicrobiota</taxon>
        <taxon>Verrucomicrobiia</taxon>
        <taxon>Verrucomicrobiales</taxon>
        <taxon>Verrucomicrobiaceae</taxon>
        <taxon>Prosthecobacter</taxon>
    </lineage>
</organism>
<feature type="transmembrane region" description="Helical" evidence="1">
    <location>
        <begin position="110"/>
        <end position="131"/>
    </location>
</feature>
<dbReference type="STRING" id="48467.SAMN02745166_04689"/>
<protein>
    <submittedName>
        <fullName evidence="2">Uncharacterized protein</fullName>
    </submittedName>
</protein>
<gene>
    <name evidence="2" type="ORF">SAMN02745166_04689</name>
</gene>
<reference evidence="3" key="1">
    <citation type="submission" date="2017-02" db="EMBL/GenBank/DDBJ databases">
        <authorList>
            <person name="Varghese N."/>
            <person name="Submissions S."/>
        </authorList>
    </citation>
    <scope>NUCLEOTIDE SEQUENCE [LARGE SCALE GENOMIC DNA]</scope>
    <source>
        <strain evidence="3">ATCC 700200</strain>
    </source>
</reference>
<name>A0A1T4Z029_9BACT</name>
<keyword evidence="3" id="KW-1185">Reference proteome</keyword>
<dbReference type="Proteomes" id="UP000190774">
    <property type="component" value="Unassembled WGS sequence"/>
</dbReference>
<evidence type="ECO:0000256" key="1">
    <source>
        <dbReference type="SAM" id="Phobius"/>
    </source>
</evidence>
<proteinExistence type="predicted"/>
<dbReference type="RefSeq" id="WP_078815807.1">
    <property type="nucleotide sequence ID" value="NZ_FUYE01000023.1"/>
</dbReference>
<sequence>MSALPPALPTSQPATASEIWSRMDAVQEPSVPSDSFSQADLDAYLDRPLVSGQSVFPGTEGLMLRDIEQDILKGGRFVIHHYCISVMIMTFTRSSDIYYLRSSKSGVSRAAGYSILSLLLGWWGIPFGFIFTPYVLWKNGRGGTDVTREVMAQIVGPSRSESILAKAAPRRISGLHWALFSACLGLPAVLIYTVFSSAK</sequence>